<reference evidence="1 2" key="1">
    <citation type="submission" date="2018-06" db="EMBL/GenBank/DDBJ databases">
        <authorList>
            <consortium name="Pathogen Informatics"/>
            <person name="Doyle S."/>
        </authorList>
    </citation>
    <scope>NUCLEOTIDE SEQUENCE [LARGE SCALE GENOMIC DNA]</scope>
    <source>
        <strain evidence="1 2">NCTC12877</strain>
    </source>
</reference>
<dbReference type="STRING" id="1122244.GCA_000426885_02259"/>
<dbReference type="EMBL" id="UGQB01000004">
    <property type="protein sequence ID" value="STZ07689.1"/>
    <property type="molecule type" value="Genomic_DNA"/>
</dbReference>
<name>A0A378QYN4_9GAMM</name>
<evidence type="ECO:0000313" key="1">
    <source>
        <dbReference type="EMBL" id="STZ07689.1"/>
    </source>
</evidence>
<evidence type="ECO:0000313" key="2">
    <source>
        <dbReference type="Proteomes" id="UP000254065"/>
    </source>
</evidence>
<sequence length="314" mass="36924">MNVFRLKSHLLKNQDNRWFLQNQPYTGIVFFDKDNFQLDVFEVESGYVTKPYISPCQKTLTGILPSPISIDSSSFSNEEEDVYGCGTIPQMYQNSIYQGMSYNFRNGKCIYEGCSNEDGITESKIHWSYNPNNPILDDLKQFELQNYDKKLPRSFYYYYRSNNSFSYYLWDDKDYYEHISISYFPDSGMVKSLFLQGDVLKTKSYLNCPIQLPEIFRIIENYHNFIFCDKVGHLVLRIDKSYIRQLFDTWLKNNAFKNIKSLSIGGVEGLEDLSIFSNKKYFRSLAELAIDETLDKSVIHDLKIKNPNLSIRLY</sequence>
<dbReference type="Proteomes" id="UP000254065">
    <property type="component" value="Unassembled WGS sequence"/>
</dbReference>
<accession>A0A378QYN4</accession>
<dbReference type="AlphaFoldDB" id="A0A378QYN4"/>
<proteinExistence type="predicted"/>
<protein>
    <submittedName>
        <fullName evidence="1">Uncharacterized protein</fullName>
    </submittedName>
</protein>
<keyword evidence="2" id="KW-1185">Reference proteome</keyword>
<organism evidence="1 2">
    <name type="scientific">Moraxella caprae</name>
    <dbReference type="NCBI Taxonomy" id="90240"/>
    <lineage>
        <taxon>Bacteria</taxon>
        <taxon>Pseudomonadati</taxon>
        <taxon>Pseudomonadota</taxon>
        <taxon>Gammaproteobacteria</taxon>
        <taxon>Moraxellales</taxon>
        <taxon>Moraxellaceae</taxon>
        <taxon>Moraxella</taxon>
    </lineage>
</organism>
<gene>
    <name evidence="1" type="ORF">NCTC12877_00666</name>
</gene>